<comment type="cofactor">
    <cofactor evidence="1 8">
        <name>FAD</name>
        <dbReference type="ChEBI" id="CHEBI:57692"/>
    </cofactor>
</comment>
<keyword evidence="4 8" id="KW-0274">FAD</keyword>
<evidence type="ECO:0000313" key="12">
    <source>
        <dbReference type="Proteomes" id="UP000673691"/>
    </source>
</evidence>
<dbReference type="OrthoDB" id="17199at2759"/>
<keyword evidence="12" id="KW-1185">Reference proteome</keyword>
<dbReference type="GO" id="GO:0005758">
    <property type="term" value="C:mitochondrial intermembrane space"/>
    <property type="evidence" value="ECO:0007669"/>
    <property type="project" value="UniProtKB-SubCell"/>
</dbReference>
<proteinExistence type="predicted"/>
<dbReference type="Proteomes" id="UP000673691">
    <property type="component" value="Unassembled WGS sequence"/>
</dbReference>
<dbReference type="AlphaFoldDB" id="A0A8H8A0R7"/>
<comment type="subcellular location">
    <subcellularLocation>
        <location evidence="2">Mitochondrion intermembrane space</location>
    </subcellularLocation>
</comment>
<organism evidence="11 12">
    <name type="scientific">Olpidium bornovanus</name>
    <dbReference type="NCBI Taxonomy" id="278681"/>
    <lineage>
        <taxon>Eukaryota</taxon>
        <taxon>Fungi</taxon>
        <taxon>Fungi incertae sedis</taxon>
        <taxon>Olpidiomycota</taxon>
        <taxon>Olpidiomycotina</taxon>
        <taxon>Olpidiomycetes</taxon>
        <taxon>Olpidiales</taxon>
        <taxon>Olpidiaceae</taxon>
        <taxon>Olpidium</taxon>
    </lineage>
</organism>
<feature type="region of interest" description="Disordered" evidence="9">
    <location>
        <begin position="117"/>
        <end position="151"/>
    </location>
</feature>
<dbReference type="GO" id="GO:0050660">
    <property type="term" value="F:flavin adenine dinucleotide binding"/>
    <property type="evidence" value="ECO:0007669"/>
    <property type="project" value="TreeGrafter"/>
</dbReference>
<dbReference type="EMBL" id="JAEFCI010001450">
    <property type="protein sequence ID" value="KAG5462896.1"/>
    <property type="molecule type" value="Genomic_DNA"/>
</dbReference>
<keyword evidence="7" id="KW-1015">Disulfide bond</keyword>
<evidence type="ECO:0000256" key="1">
    <source>
        <dbReference type="ARBA" id="ARBA00001974"/>
    </source>
</evidence>
<evidence type="ECO:0000256" key="7">
    <source>
        <dbReference type="ARBA" id="ARBA00023157"/>
    </source>
</evidence>
<evidence type="ECO:0000256" key="4">
    <source>
        <dbReference type="ARBA" id="ARBA00022827"/>
    </source>
</evidence>
<dbReference type="PROSITE" id="PS51324">
    <property type="entry name" value="ERV_ALR"/>
    <property type="match status" value="1"/>
</dbReference>
<evidence type="ECO:0000256" key="5">
    <source>
        <dbReference type="ARBA" id="ARBA00023002"/>
    </source>
</evidence>
<dbReference type="Pfam" id="PF04777">
    <property type="entry name" value="Evr1_Alr"/>
    <property type="match status" value="1"/>
</dbReference>
<dbReference type="InterPro" id="IPR017905">
    <property type="entry name" value="ERV/ALR_sulphydryl_oxidase"/>
</dbReference>
<dbReference type="InterPro" id="IPR036774">
    <property type="entry name" value="ERV/ALR_sulphydryl_oxid_sf"/>
</dbReference>
<dbReference type="EC" id="1.8.3.2" evidence="8"/>
<feature type="domain" description="ERV/ALR sulfhydryl oxidase" evidence="10">
    <location>
        <begin position="148"/>
        <end position="248"/>
    </location>
</feature>
<reference evidence="11 12" key="1">
    <citation type="journal article" name="Sci. Rep.">
        <title>Genome-scale phylogenetic analyses confirm Olpidium as the closest living zoosporic fungus to the non-flagellated, terrestrial fungi.</title>
        <authorList>
            <person name="Chang Y."/>
            <person name="Rochon D."/>
            <person name="Sekimoto S."/>
            <person name="Wang Y."/>
            <person name="Chovatia M."/>
            <person name="Sandor L."/>
            <person name="Salamov A."/>
            <person name="Grigoriev I.V."/>
            <person name="Stajich J.E."/>
            <person name="Spatafora J.W."/>
        </authorList>
    </citation>
    <scope>NUCLEOTIDE SEQUENCE [LARGE SCALE GENOMIC DNA]</scope>
    <source>
        <strain evidence="11">S191</strain>
    </source>
</reference>
<keyword evidence="3 8" id="KW-0285">Flavoprotein</keyword>
<feature type="compositionally biased region" description="Low complexity" evidence="9">
    <location>
        <begin position="87"/>
        <end position="97"/>
    </location>
</feature>
<evidence type="ECO:0000256" key="2">
    <source>
        <dbReference type="ARBA" id="ARBA00004569"/>
    </source>
</evidence>
<accession>A0A8H8A0R7</accession>
<dbReference type="InterPro" id="IPR039799">
    <property type="entry name" value="ALR/ERV"/>
</dbReference>
<dbReference type="GO" id="GO:0016971">
    <property type="term" value="F:flavin-dependent sulfhydryl oxidase activity"/>
    <property type="evidence" value="ECO:0007669"/>
    <property type="project" value="InterPro"/>
</dbReference>
<gene>
    <name evidence="11" type="ORF">BJ554DRAFT_2970</name>
</gene>
<sequence>MAAAQHRAAPEAPGAVAEERAAAAGTRPDATTFAASDWPRPAGVQSALSGKTAKAVRKPCRVCDDFRSWAHERGKPGTPPPAGPGSGKTDGSSSSSAFAGGAALGLGSLAALGGGTPGGAGAPGPETNGLSAAPPPPYSDPATGKFPCPPEKDDLGRATWTFLHPSAAYYPNKPTPSEQATMRSFLSSFSRIYPCAPCAEHLRAYMSDNPPDVSTRAGISLWMCRVHNEVNDLLGKPVFDCSKVDERWKDGPADGSCD</sequence>
<comment type="catalytic activity">
    <reaction evidence="8">
        <text>2 R'C(R)SH + O2 = R'C(R)S-S(R)CR' + H2O2</text>
        <dbReference type="Rhea" id="RHEA:17357"/>
        <dbReference type="ChEBI" id="CHEBI:15379"/>
        <dbReference type="ChEBI" id="CHEBI:16240"/>
        <dbReference type="ChEBI" id="CHEBI:16520"/>
        <dbReference type="ChEBI" id="CHEBI:17412"/>
        <dbReference type="EC" id="1.8.3.2"/>
    </reaction>
</comment>
<dbReference type="SUPFAM" id="SSF69000">
    <property type="entry name" value="FAD-dependent thiol oxidase"/>
    <property type="match status" value="1"/>
</dbReference>
<keyword evidence="5 8" id="KW-0560">Oxidoreductase</keyword>
<evidence type="ECO:0000256" key="6">
    <source>
        <dbReference type="ARBA" id="ARBA00023128"/>
    </source>
</evidence>
<dbReference type="FunFam" id="1.20.120.310:FF:000003">
    <property type="entry name" value="Sulfhydryl oxidase"/>
    <property type="match status" value="1"/>
</dbReference>
<protein>
    <recommendedName>
        <fullName evidence="8">Sulfhydryl oxidase</fullName>
        <ecNumber evidence="8">1.8.3.2</ecNumber>
    </recommendedName>
</protein>
<dbReference type="PANTHER" id="PTHR12645">
    <property type="entry name" value="ALR/ERV"/>
    <property type="match status" value="1"/>
</dbReference>
<evidence type="ECO:0000256" key="8">
    <source>
        <dbReference type="RuleBase" id="RU371123"/>
    </source>
</evidence>
<name>A0A8H8A0R7_9FUNG</name>
<evidence type="ECO:0000259" key="10">
    <source>
        <dbReference type="PROSITE" id="PS51324"/>
    </source>
</evidence>
<dbReference type="PANTHER" id="PTHR12645:SF0">
    <property type="entry name" value="FAD-LINKED SULFHYDRYL OXIDASE ALR"/>
    <property type="match status" value="1"/>
</dbReference>
<evidence type="ECO:0000256" key="3">
    <source>
        <dbReference type="ARBA" id="ARBA00022630"/>
    </source>
</evidence>
<comment type="caution">
    <text evidence="11">The sequence shown here is derived from an EMBL/GenBank/DDBJ whole genome shotgun (WGS) entry which is preliminary data.</text>
</comment>
<evidence type="ECO:0000313" key="11">
    <source>
        <dbReference type="EMBL" id="KAG5462896.1"/>
    </source>
</evidence>
<feature type="region of interest" description="Disordered" evidence="9">
    <location>
        <begin position="1"/>
        <end position="97"/>
    </location>
</feature>
<keyword evidence="6" id="KW-0496">Mitochondrion</keyword>
<feature type="compositionally biased region" description="Low complexity" evidence="9">
    <location>
        <begin position="1"/>
        <end position="28"/>
    </location>
</feature>
<evidence type="ECO:0000256" key="9">
    <source>
        <dbReference type="SAM" id="MobiDB-lite"/>
    </source>
</evidence>
<dbReference type="Gene3D" id="1.20.120.310">
    <property type="entry name" value="ERV/ALR sulfhydryl oxidase domain"/>
    <property type="match status" value="1"/>
</dbReference>
<feature type="compositionally biased region" description="Basic and acidic residues" evidence="9">
    <location>
        <begin position="61"/>
        <end position="75"/>
    </location>
</feature>